<protein>
    <submittedName>
        <fullName evidence="1">Uncharacterized protein</fullName>
    </submittedName>
</protein>
<proteinExistence type="predicted"/>
<organism evidence="1">
    <name type="scientific">marine sediment metagenome</name>
    <dbReference type="NCBI Taxonomy" id="412755"/>
    <lineage>
        <taxon>unclassified sequences</taxon>
        <taxon>metagenomes</taxon>
        <taxon>ecological metagenomes</taxon>
    </lineage>
</organism>
<evidence type="ECO:0000313" key="1">
    <source>
        <dbReference type="EMBL" id="GAJ09585.1"/>
    </source>
</evidence>
<comment type="caution">
    <text evidence="1">The sequence shown here is derived from an EMBL/GenBank/DDBJ whole genome shotgun (WGS) entry which is preliminary data.</text>
</comment>
<accession>X1VM90</accession>
<dbReference type="EMBL" id="BARW01029448">
    <property type="protein sequence ID" value="GAJ09585.1"/>
    <property type="molecule type" value="Genomic_DNA"/>
</dbReference>
<gene>
    <name evidence="1" type="ORF">S12H4_47318</name>
</gene>
<reference evidence="1" key="1">
    <citation type="journal article" date="2014" name="Front. Microbiol.">
        <title>High frequency of phylogenetically diverse reductive dehalogenase-homologous genes in deep subseafloor sedimentary metagenomes.</title>
        <authorList>
            <person name="Kawai M."/>
            <person name="Futagami T."/>
            <person name="Toyoda A."/>
            <person name="Takaki Y."/>
            <person name="Nishi S."/>
            <person name="Hori S."/>
            <person name="Arai W."/>
            <person name="Tsubouchi T."/>
            <person name="Morono Y."/>
            <person name="Uchiyama I."/>
            <person name="Ito T."/>
            <person name="Fujiyama A."/>
            <person name="Inagaki F."/>
            <person name="Takami H."/>
        </authorList>
    </citation>
    <scope>NUCLEOTIDE SEQUENCE</scope>
    <source>
        <strain evidence="1">Expedition CK06-06</strain>
    </source>
</reference>
<sequence length="117" mass="13511">MPISNLSLPQKSRYYHAFDFWREKYFGKFEREIIVKVPPADALMLTIRPVSGHPEILSTNMHYTQGAVDLKDVTWDDGDMKLHFSSDFAYQVDVKIFVYVPDNYILSDIQSSGVNGF</sequence>
<dbReference type="AlphaFoldDB" id="X1VM90"/>
<name>X1VM90_9ZZZZ</name>